<dbReference type="PRINTS" id="PR00455">
    <property type="entry name" value="HTHTETR"/>
</dbReference>
<comment type="caution">
    <text evidence="8">The sequence shown here is derived from an EMBL/GenBank/DDBJ whole genome shotgun (WGS) entry which is preliminary data.</text>
</comment>
<keyword evidence="3 5" id="KW-0238">DNA-binding</keyword>
<dbReference type="SUPFAM" id="SSF46689">
    <property type="entry name" value="Homeodomain-like"/>
    <property type="match status" value="1"/>
</dbReference>
<dbReference type="GO" id="GO:0003677">
    <property type="term" value="F:DNA binding"/>
    <property type="evidence" value="ECO:0007669"/>
    <property type="project" value="UniProtKB-UniRule"/>
</dbReference>
<keyword evidence="4" id="KW-0804">Transcription</keyword>
<evidence type="ECO:0000256" key="2">
    <source>
        <dbReference type="ARBA" id="ARBA00023015"/>
    </source>
</evidence>
<dbReference type="PANTHER" id="PTHR30055:SF175">
    <property type="entry name" value="HTH-TYPE TRANSCRIPTIONAL REPRESSOR KSTR2"/>
    <property type="match status" value="1"/>
</dbReference>
<dbReference type="Pfam" id="PF00440">
    <property type="entry name" value="TetR_N"/>
    <property type="match status" value="1"/>
</dbReference>
<evidence type="ECO:0000256" key="4">
    <source>
        <dbReference type="ARBA" id="ARBA00023163"/>
    </source>
</evidence>
<dbReference type="SUPFAM" id="SSF48498">
    <property type="entry name" value="Tetracyclin repressor-like, C-terminal domain"/>
    <property type="match status" value="1"/>
</dbReference>
<dbReference type="InterPro" id="IPR050109">
    <property type="entry name" value="HTH-type_TetR-like_transc_reg"/>
</dbReference>
<proteinExistence type="predicted"/>
<dbReference type="Proteomes" id="UP000249324">
    <property type="component" value="Unassembled WGS sequence"/>
</dbReference>
<keyword evidence="1" id="KW-0678">Repressor</keyword>
<reference evidence="8 9" key="1">
    <citation type="journal article" date="2021" name="BMC Genomics">
        <title>Genome-resolved metagenome and metatranscriptome analyses of thermophilic composting reveal key bacterial players and their metabolic interactions.</title>
        <authorList>
            <person name="Braga L.P.P."/>
            <person name="Pereira R.V."/>
            <person name="Martins L.F."/>
            <person name="Moura L.M.S."/>
            <person name="Sanchez F.B."/>
            <person name="Patane J.S.L."/>
            <person name="da Silva A.M."/>
            <person name="Setubal J.C."/>
        </authorList>
    </citation>
    <scope>NUCLEOTIDE SEQUENCE [LARGE SCALE GENOMIC DNA]</scope>
    <source>
        <strain evidence="8">ZC4RG45</strain>
    </source>
</reference>
<dbReference type="InterPro" id="IPR036271">
    <property type="entry name" value="Tet_transcr_reg_TetR-rel_C_sf"/>
</dbReference>
<dbReference type="PROSITE" id="PS50977">
    <property type="entry name" value="HTH_TETR_2"/>
    <property type="match status" value="1"/>
</dbReference>
<gene>
    <name evidence="8" type="ORF">DIU77_016820</name>
</gene>
<evidence type="ECO:0000256" key="5">
    <source>
        <dbReference type="PROSITE-ProRule" id="PRU00335"/>
    </source>
</evidence>
<evidence type="ECO:0000256" key="6">
    <source>
        <dbReference type="SAM" id="MobiDB-lite"/>
    </source>
</evidence>
<dbReference type="FunFam" id="1.10.10.60:FF:000141">
    <property type="entry name" value="TetR family transcriptional regulator"/>
    <property type="match status" value="1"/>
</dbReference>
<name>A0ABD6FLJ7_9PSEU</name>
<dbReference type="InterPro" id="IPR001647">
    <property type="entry name" value="HTH_TetR"/>
</dbReference>
<keyword evidence="2" id="KW-0805">Transcription regulation</keyword>
<feature type="DNA-binding region" description="H-T-H motif" evidence="5">
    <location>
        <begin position="43"/>
        <end position="62"/>
    </location>
</feature>
<dbReference type="EMBL" id="QGUI02000300">
    <property type="protein sequence ID" value="MFO7193907.1"/>
    <property type="molecule type" value="Genomic_DNA"/>
</dbReference>
<protein>
    <submittedName>
        <fullName evidence="8">TetR/AcrR family transcriptional regulator</fullName>
    </submittedName>
</protein>
<evidence type="ECO:0000313" key="8">
    <source>
        <dbReference type="EMBL" id="MFO7193907.1"/>
    </source>
</evidence>
<dbReference type="InterPro" id="IPR023772">
    <property type="entry name" value="DNA-bd_HTH_TetR-type_CS"/>
</dbReference>
<feature type="domain" description="HTH tetR-type" evidence="7">
    <location>
        <begin position="20"/>
        <end position="80"/>
    </location>
</feature>
<dbReference type="PANTHER" id="PTHR30055">
    <property type="entry name" value="HTH-TYPE TRANSCRIPTIONAL REGULATOR RUTR"/>
    <property type="match status" value="1"/>
</dbReference>
<evidence type="ECO:0000259" key="7">
    <source>
        <dbReference type="PROSITE" id="PS50977"/>
    </source>
</evidence>
<dbReference type="Pfam" id="PF17932">
    <property type="entry name" value="TetR_C_24"/>
    <property type="match status" value="1"/>
</dbReference>
<dbReference type="InterPro" id="IPR041490">
    <property type="entry name" value="KstR2_TetR_C"/>
</dbReference>
<dbReference type="Gene3D" id="1.10.10.60">
    <property type="entry name" value="Homeodomain-like"/>
    <property type="match status" value="1"/>
</dbReference>
<dbReference type="InterPro" id="IPR009057">
    <property type="entry name" value="Homeodomain-like_sf"/>
</dbReference>
<evidence type="ECO:0000256" key="1">
    <source>
        <dbReference type="ARBA" id="ARBA00022491"/>
    </source>
</evidence>
<dbReference type="PROSITE" id="PS01081">
    <property type="entry name" value="HTH_TETR_1"/>
    <property type="match status" value="1"/>
</dbReference>
<feature type="region of interest" description="Disordered" evidence="6">
    <location>
        <begin position="1"/>
        <end position="22"/>
    </location>
</feature>
<dbReference type="GO" id="GO:0045892">
    <property type="term" value="P:negative regulation of DNA-templated transcription"/>
    <property type="evidence" value="ECO:0007669"/>
    <property type="project" value="UniProtKB-ARBA"/>
</dbReference>
<evidence type="ECO:0000256" key="3">
    <source>
        <dbReference type="ARBA" id="ARBA00023125"/>
    </source>
</evidence>
<sequence length="218" mass="24990">MTPTGSTPTSSASHTAAQGQSRRDEIVRLASLLFRDMGYHSATMDKIAEVAGIAKPTLYHYFRSKEEILFNIHLQYIMPLIESQRARVEKGVSSTRVVYEVILEHLQVIADSPGTLQAFIDHQRELSDARRRQMKENRRTYRRLVEASFERDIKLGVIAPCDTRTVAFSLFGVCNWASRAHPRLRVEEVEDLATQLWRLFVFGTAGPQRNDMHPDDFR</sequence>
<evidence type="ECO:0000313" key="9">
    <source>
        <dbReference type="Proteomes" id="UP000249324"/>
    </source>
</evidence>
<feature type="compositionally biased region" description="Low complexity" evidence="6">
    <location>
        <begin position="1"/>
        <end position="17"/>
    </location>
</feature>
<organism evidence="8 9">
    <name type="scientific">Thermocrispum agreste</name>
    <dbReference type="NCBI Taxonomy" id="37925"/>
    <lineage>
        <taxon>Bacteria</taxon>
        <taxon>Bacillati</taxon>
        <taxon>Actinomycetota</taxon>
        <taxon>Actinomycetes</taxon>
        <taxon>Pseudonocardiales</taxon>
        <taxon>Pseudonocardiaceae</taxon>
        <taxon>Thermocrispum</taxon>
    </lineage>
</organism>
<dbReference type="AlphaFoldDB" id="A0ABD6FLJ7"/>
<dbReference type="Gene3D" id="1.10.357.10">
    <property type="entry name" value="Tetracycline Repressor, domain 2"/>
    <property type="match status" value="1"/>
</dbReference>
<accession>A0ABD6FLJ7</accession>